<feature type="binding site" evidence="16">
    <location>
        <position position="160"/>
    </location>
    <ligand>
        <name>Zn(2+)</name>
        <dbReference type="ChEBI" id="CHEBI:29105"/>
    </ligand>
</feature>
<dbReference type="PROSITE" id="PS50886">
    <property type="entry name" value="TRBD"/>
    <property type="match status" value="1"/>
</dbReference>
<comment type="function">
    <text evidence="1 16">Is required not only for elongation of protein synthesis but also for the initiation of all mRNA translation through initiator tRNA(fMet) aminoacylation.</text>
</comment>
<comment type="catalytic activity">
    <reaction evidence="15 16">
        <text>tRNA(Met) + L-methionine + ATP = L-methionyl-tRNA(Met) + AMP + diphosphate</text>
        <dbReference type="Rhea" id="RHEA:13481"/>
        <dbReference type="Rhea" id="RHEA-COMP:9667"/>
        <dbReference type="Rhea" id="RHEA-COMP:9698"/>
        <dbReference type="ChEBI" id="CHEBI:30616"/>
        <dbReference type="ChEBI" id="CHEBI:33019"/>
        <dbReference type="ChEBI" id="CHEBI:57844"/>
        <dbReference type="ChEBI" id="CHEBI:78442"/>
        <dbReference type="ChEBI" id="CHEBI:78530"/>
        <dbReference type="ChEBI" id="CHEBI:456215"/>
        <dbReference type="EC" id="6.1.1.10"/>
    </reaction>
</comment>
<accession>A0A171A7A4</accession>
<evidence type="ECO:0000256" key="12">
    <source>
        <dbReference type="ARBA" id="ARBA00022884"/>
    </source>
</evidence>
<keyword evidence="14 16" id="KW-0030">Aminoacyl-tRNA synthetase</keyword>
<dbReference type="NCBIfam" id="TIGR00398">
    <property type="entry name" value="metG"/>
    <property type="match status" value="1"/>
</dbReference>
<dbReference type="Gene3D" id="2.40.50.140">
    <property type="entry name" value="Nucleic acid-binding proteins"/>
    <property type="match status" value="1"/>
</dbReference>
<dbReference type="GO" id="GO:0000049">
    <property type="term" value="F:tRNA binding"/>
    <property type="evidence" value="ECO:0007669"/>
    <property type="project" value="UniProtKB-UniRule"/>
</dbReference>
<dbReference type="PROSITE" id="PS00178">
    <property type="entry name" value="AA_TRNA_LIGASE_I"/>
    <property type="match status" value="1"/>
</dbReference>
<dbReference type="GO" id="GO:0005524">
    <property type="term" value="F:ATP binding"/>
    <property type="evidence" value="ECO:0007669"/>
    <property type="project" value="UniProtKB-UniRule"/>
</dbReference>
<feature type="binding site" evidence="16">
    <location>
        <position position="163"/>
    </location>
    <ligand>
        <name>Zn(2+)</name>
        <dbReference type="ChEBI" id="CHEBI:29105"/>
    </ligand>
</feature>
<organism evidence="18 19">
    <name type="scientific">Paludibacter jiangxiensis</name>
    <dbReference type="NCBI Taxonomy" id="681398"/>
    <lineage>
        <taxon>Bacteria</taxon>
        <taxon>Pseudomonadati</taxon>
        <taxon>Bacteroidota</taxon>
        <taxon>Bacteroidia</taxon>
        <taxon>Bacteroidales</taxon>
        <taxon>Paludibacteraceae</taxon>
        <taxon>Paludibacter</taxon>
    </lineage>
</organism>
<dbReference type="PRINTS" id="PR01041">
    <property type="entry name" value="TRNASYNTHMET"/>
</dbReference>
<dbReference type="InterPro" id="IPR009080">
    <property type="entry name" value="tRNAsynth_Ia_anticodon-bd"/>
</dbReference>
<dbReference type="Proteomes" id="UP000076586">
    <property type="component" value="Unassembled WGS sequence"/>
</dbReference>
<dbReference type="GO" id="GO:0005829">
    <property type="term" value="C:cytosol"/>
    <property type="evidence" value="ECO:0007669"/>
    <property type="project" value="TreeGrafter"/>
</dbReference>
<evidence type="ECO:0000256" key="7">
    <source>
        <dbReference type="ARBA" id="ARBA00022598"/>
    </source>
</evidence>
<evidence type="ECO:0000256" key="9">
    <source>
        <dbReference type="ARBA" id="ARBA00022741"/>
    </source>
</evidence>
<dbReference type="InterPro" id="IPR033911">
    <property type="entry name" value="MetRS_core"/>
</dbReference>
<dbReference type="STRING" id="681398.PJIAN_3682"/>
<dbReference type="Pfam" id="PF01588">
    <property type="entry name" value="tRNA_bind"/>
    <property type="match status" value="1"/>
</dbReference>
<evidence type="ECO:0000256" key="4">
    <source>
        <dbReference type="ARBA" id="ARBA00011738"/>
    </source>
</evidence>
<keyword evidence="12 16" id="KW-0694">RNA-binding</keyword>
<dbReference type="InterPro" id="IPR029038">
    <property type="entry name" value="MetRS_Zn"/>
</dbReference>
<dbReference type="SUPFAM" id="SSF52374">
    <property type="entry name" value="Nucleotidylyl transferase"/>
    <property type="match status" value="1"/>
</dbReference>
<evidence type="ECO:0000256" key="8">
    <source>
        <dbReference type="ARBA" id="ARBA00022723"/>
    </source>
</evidence>
<proteinExistence type="inferred from homology"/>
<evidence type="ECO:0000256" key="11">
    <source>
        <dbReference type="ARBA" id="ARBA00022840"/>
    </source>
</evidence>
<dbReference type="HAMAP" id="MF_00098">
    <property type="entry name" value="Met_tRNA_synth_type1"/>
    <property type="match status" value="1"/>
</dbReference>
<feature type="short sequence motif" description="'KMSKS' region" evidence="16">
    <location>
        <begin position="338"/>
        <end position="342"/>
    </location>
</feature>
<dbReference type="Pfam" id="PF19303">
    <property type="entry name" value="Anticodon_3"/>
    <property type="match status" value="1"/>
</dbReference>
<dbReference type="NCBIfam" id="NF001100">
    <property type="entry name" value="PRK00133.1"/>
    <property type="match status" value="1"/>
</dbReference>
<evidence type="ECO:0000256" key="16">
    <source>
        <dbReference type="HAMAP-Rule" id="MF_00098"/>
    </source>
</evidence>
<evidence type="ECO:0000256" key="10">
    <source>
        <dbReference type="ARBA" id="ARBA00022833"/>
    </source>
</evidence>
<dbReference type="InterPro" id="IPR014758">
    <property type="entry name" value="Met-tRNA_synth"/>
</dbReference>
<reference evidence="19" key="1">
    <citation type="submission" date="2016-04" db="EMBL/GenBank/DDBJ databases">
        <title>Draft genome sequence of Paludibacter jiangxiensis strain NM7.</title>
        <authorList>
            <person name="Qiu Y."/>
            <person name="Matsuura N."/>
            <person name="Ohashi A."/>
            <person name="Tourlousse M.D."/>
            <person name="Sekiguchi Y."/>
        </authorList>
    </citation>
    <scope>NUCLEOTIDE SEQUENCE [LARGE SCALE GENOMIC DNA]</scope>
    <source>
        <strain evidence="19">NM7</strain>
    </source>
</reference>
<dbReference type="AlphaFoldDB" id="A0A171A7A4"/>
<feature type="binding site" evidence="16">
    <location>
        <position position="150"/>
    </location>
    <ligand>
        <name>Zn(2+)</name>
        <dbReference type="ChEBI" id="CHEBI:29105"/>
    </ligand>
</feature>
<dbReference type="CDD" id="cd07957">
    <property type="entry name" value="Anticodon_Ia_Met"/>
    <property type="match status" value="1"/>
</dbReference>
<name>A0A171A7A4_9BACT</name>
<feature type="binding site" evidence="16">
    <location>
        <position position="341"/>
    </location>
    <ligand>
        <name>ATP</name>
        <dbReference type="ChEBI" id="CHEBI:30616"/>
    </ligand>
</feature>
<keyword evidence="19" id="KW-1185">Reference proteome</keyword>
<comment type="subunit">
    <text evidence="4 16">Homodimer.</text>
</comment>
<keyword evidence="5 16" id="KW-0963">Cytoplasm</keyword>
<dbReference type="SUPFAM" id="SSF47323">
    <property type="entry name" value="Anticodon-binding domain of a subclass of class I aminoacyl-tRNA synthetases"/>
    <property type="match status" value="1"/>
</dbReference>
<dbReference type="InterPro" id="IPR001412">
    <property type="entry name" value="aa-tRNA-synth_I_CS"/>
</dbReference>
<feature type="domain" description="TRNA-binding" evidence="17">
    <location>
        <begin position="610"/>
        <end position="712"/>
    </location>
</feature>
<keyword evidence="9 16" id="KW-0547">Nucleotide-binding</keyword>
<dbReference type="CDD" id="cd00814">
    <property type="entry name" value="MetRS_core"/>
    <property type="match status" value="1"/>
</dbReference>
<keyword evidence="8 16" id="KW-0479">Metal-binding</keyword>
<dbReference type="GO" id="GO:0006431">
    <property type="term" value="P:methionyl-tRNA aminoacylation"/>
    <property type="evidence" value="ECO:0007669"/>
    <property type="project" value="UniProtKB-UniRule"/>
</dbReference>
<evidence type="ECO:0000256" key="3">
    <source>
        <dbReference type="ARBA" id="ARBA00008258"/>
    </source>
</evidence>
<comment type="similarity">
    <text evidence="3 16">Belongs to the class-I aminoacyl-tRNA synthetase family. MetG type 1 subfamily.</text>
</comment>
<protein>
    <recommendedName>
        <fullName evidence="16">Methionine--tRNA ligase</fullName>
        <ecNumber evidence="16">6.1.1.10</ecNumber>
    </recommendedName>
    <alternativeName>
        <fullName evidence="16">Methionyl-tRNA synthetase</fullName>
        <shortName evidence="16">MetRS</shortName>
    </alternativeName>
</protein>
<evidence type="ECO:0000256" key="13">
    <source>
        <dbReference type="ARBA" id="ARBA00022917"/>
    </source>
</evidence>
<gene>
    <name evidence="16" type="primary">metG</name>
    <name evidence="18" type="ORF">PJIAN_3682</name>
</gene>
<evidence type="ECO:0000256" key="14">
    <source>
        <dbReference type="ARBA" id="ARBA00023146"/>
    </source>
</evidence>
<feature type="short sequence motif" description="'HIGH' region" evidence="16">
    <location>
        <begin position="15"/>
        <end position="25"/>
    </location>
</feature>
<evidence type="ECO:0000259" key="17">
    <source>
        <dbReference type="PROSITE" id="PS50886"/>
    </source>
</evidence>
<evidence type="ECO:0000313" key="18">
    <source>
        <dbReference type="EMBL" id="GAT63356.1"/>
    </source>
</evidence>
<dbReference type="SUPFAM" id="SSF57770">
    <property type="entry name" value="Methionyl-tRNA synthetase (MetRS), Zn-domain"/>
    <property type="match status" value="1"/>
</dbReference>
<evidence type="ECO:0000256" key="1">
    <source>
        <dbReference type="ARBA" id="ARBA00003314"/>
    </source>
</evidence>
<keyword evidence="6 16" id="KW-0820">tRNA-binding</keyword>
<dbReference type="OrthoDB" id="9810191at2"/>
<comment type="caution">
    <text evidence="18">The sequence shown here is derived from an EMBL/GenBank/DDBJ whole genome shotgun (WGS) entry which is preliminary data.</text>
</comment>
<evidence type="ECO:0000256" key="6">
    <source>
        <dbReference type="ARBA" id="ARBA00022555"/>
    </source>
</evidence>
<dbReference type="InterPro" id="IPR012340">
    <property type="entry name" value="NA-bd_OB-fold"/>
</dbReference>
<dbReference type="FunFam" id="2.40.50.140:FF:000042">
    <property type="entry name" value="Methionine--tRNA ligase"/>
    <property type="match status" value="1"/>
</dbReference>
<dbReference type="InterPro" id="IPR023458">
    <property type="entry name" value="Met-tRNA_ligase_1"/>
</dbReference>
<dbReference type="Gene3D" id="1.10.730.10">
    <property type="entry name" value="Isoleucyl-tRNA Synthetase, Domain 1"/>
    <property type="match status" value="1"/>
</dbReference>
<dbReference type="InterPro" id="IPR002547">
    <property type="entry name" value="tRNA-bd_dom"/>
</dbReference>
<comment type="cofactor">
    <cofactor evidence="16">
        <name>Zn(2+)</name>
        <dbReference type="ChEBI" id="CHEBI:29105"/>
    </cofactor>
    <text evidence="16">Binds 1 zinc ion per subunit.</text>
</comment>
<evidence type="ECO:0000256" key="15">
    <source>
        <dbReference type="ARBA" id="ARBA00047364"/>
    </source>
</evidence>
<comment type="subcellular location">
    <subcellularLocation>
        <location evidence="2 16">Cytoplasm</location>
    </subcellularLocation>
</comment>
<dbReference type="Gene3D" id="3.40.50.620">
    <property type="entry name" value="HUPs"/>
    <property type="match status" value="1"/>
</dbReference>
<dbReference type="InterPro" id="IPR014729">
    <property type="entry name" value="Rossmann-like_a/b/a_fold"/>
</dbReference>
<dbReference type="PANTHER" id="PTHR45765:SF1">
    <property type="entry name" value="METHIONINE--TRNA LIGASE, CYTOPLASMIC"/>
    <property type="match status" value="1"/>
</dbReference>
<dbReference type="EC" id="6.1.1.10" evidence="16"/>
<dbReference type="Gene3D" id="2.20.28.20">
    <property type="entry name" value="Methionyl-tRNA synthetase, Zn-domain"/>
    <property type="match status" value="1"/>
</dbReference>
<dbReference type="Pfam" id="PF09334">
    <property type="entry name" value="tRNA-synt_1g"/>
    <property type="match status" value="1"/>
</dbReference>
<dbReference type="NCBIfam" id="TIGR00399">
    <property type="entry name" value="metG_C_term"/>
    <property type="match status" value="1"/>
</dbReference>
<keyword evidence="10 16" id="KW-0862">Zinc</keyword>
<dbReference type="PANTHER" id="PTHR45765">
    <property type="entry name" value="METHIONINE--TRNA LIGASE"/>
    <property type="match status" value="1"/>
</dbReference>
<keyword evidence="7 16" id="KW-0436">Ligase</keyword>
<keyword evidence="13 16" id="KW-0648">Protein biosynthesis</keyword>
<dbReference type="InterPro" id="IPR004495">
    <property type="entry name" value="Met-tRNA-synth_bsu_C"/>
</dbReference>
<evidence type="ECO:0000256" key="5">
    <source>
        <dbReference type="ARBA" id="ARBA00022490"/>
    </source>
</evidence>
<dbReference type="GO" id="GO:0046872">
    <property type="term" value="F:metal ion binding"/>
    <property type="evidence" value="ECO:0007669"/>
    <property type="project" value="UniProtKB-KW"/>
</dbReference>
<dbReference type="SUPFAM" id="SSF50249">
    <property type="entry name" value="Nucleic acid-binding proteins"/>
    <property type="match status" value="1"/>
</dbReference>
<reference evidence="19" key="2">
    <citation type="journal article" date="2017" name="Genome Announc.">
        <title>Draft genome sequence of Paludibacter jiangxiensis NM7(T), a propionate-producing fermentative bacterium.</title>
        <authorList>
            <person name="Qiu Y.-L."/>
            <person name="Tourlousse D.M."/>
            <person name="Matsuura N."/>
            <person name="Ohashi A."/>
            <person name="Sekiguchi Y."/>
        </authorList>
    </citation>
    <scope>NUCLEOTIDE SEQUENCE [LARGE SCALE GENOMIC DNA]</scope>
    <source>
        <strain evidence="19">NM7</strain>
    </source>
</reference>
<feature type="binding site" evidence="16">
    <location>
        <position position="147"/>
    </location>
    <ligand>
        <name>Zn(2+)</name>
        <dbReference type="ChEBI" id="CHEBI:29105"/>
    </ligand>
</feature>
<dbReference type="InterPro" id="IPR041872">
    <property type="entry name" value="Anticodon_Met"/>
</dbReference>
<sequence>MSKNFKRTLITTALPYANGPVHIGHLAGVYVPADIYARYMRLKGEEVVMIGGSDEHGVPITIKARNEGITPQQVVDRYHTIIKDSFKEFGITFDVYSRTSSKIHHKTASDFFRILYDKGEFIEKTSEQYYDEEAKQFLADRYITGKCPHCGNERAYGDQCEACGTSLSPLDLIEPKSAISGSAPVLKETRHWYLPLDKHEPWLREWILENHKEWKTNVYGQCKSWLDMGLQPRAVSRDLDWGVPVPVEGAEGKVLYVWFDAPIGYISNTIEMCEKEPKKYGNWEKWWKDPETKLVHFIGKDNIVFHCIVFPSMLKADGSYILPENVPSNEFLNLEGDKISTSRNWAVWLHEYLQDFSGKQDVLRYVLTANAPETKDNDFTWKDFQARNNNELVAIFGNFVNRALVLTHKYFDGKVPDRNRFSSYHKDTMYEVYASKYELEKFLSEYRFRDALRCVMDIARVGNKYLQNQAPWKIYPHDPEQVATDINICLEICAILAIVVEPFLPFTAKKLSNILNIETKGKWYTFGINKDFESSNITWSRNIVEDEKQLDYNKTILHVGDSIGIPELLFEKIEDSVIEAQVQKLLDTKKANEAAAYKANPVKENVAFEDFMKMDIRVGTVLDCQKVPKADKLLQFRIADGLEERTILSGIAKYYPNPEELIGTQVCFIANFEPRKLRGIMSEGMILSAEDADGKLVLIQPRMTVTNGVEVK</sequence>
<evidence type="ECO:0000313" key="19">
    <source>
        <dbReference type="Proteomes" id="UP000076586"/>
    </source>
</evidence>
<dbReference type="EMBL" id="BDCR01000003">
    <property type="protein sequence ID" value="GAT63356.1"/>
    <property type="molecule type" value="Genomic_DNA"/>
</dbReference>
<keyword evidence="11 16" id="KW-0067">ATP-binding</keyword>
<dbReference type="CDD" id="cd02800">
    <property type="entry name" value="tRNA_bind_EcMetRS_like"/>
    <property type="match status" value="1"/>
</dbReference>
<dbReference type="FunFam" id="2.20.28.20:FF:000001">
    <property type="entry name" value="Methionine--tRNA ligase"/>
    <property type="match status" value="1"/>
</dbReference>
<evidence type="ECO:0000256" key="2">
    <source>
        <dbReference type="ARBA" id="ARBA00004496"/>
    </source>
</evidence>
<dbReference type="GO" id="GO:0004825">
    <property type="term" value="F:methionine-tRNA ligase activity"/>
    <property type="evidence" value="ECO:0007669"/>
    <property type="project" value="UniProtKB-UniRule"/>
</dbReference>
<dbReference type="RefSeq" id="WP_068704443.1">
    <property type="nucleotide sequence ID" value="NZ_BDCR01000003.1"/>
</dbReference>
<dbReference type="InterPro" id="IPR015413">
    <property type="entry name" value="Methionyl/Leucyl_tRNA_Synth"/>
</dbReference>